<gene>
    <name evidence="1" type="ORF">RchiOBHm_Chr0c45g0503841</name>
</gene>
<protein>
    <submittedName>
        <fullName evidence="1">Uncharacterized protein</fullName>
    </submittedName>
</protein>
<dbReference type="AlphaFoldDB" id="A0A2P6SPY6"/>
<dbReference type="EMBL" id="PDCK01000038">
    <property type="protein sequence ID" value="PRQ60759.1"/>
    <property type="molecule type" value="Genomic_DNA"/>
</dbReference>
<sequence length="53" mass="6314">MVRFDACLPVMDIWLWLRVGTTLFEAVEKQVLKVRWRRVVGDWVRFGPGFAVY</sequence>
<evidence type="ECO:0000313" key="1">
    <source>
        <dbReference type="EMBL" id="PRQ60759.1"/>
    </source>
</evidence>
<dbReference type="Proteomes" id="UP000238479">
    <property type="component" value="Unassembled WGS sequence"/>
</dbReference>
<accession>A0A2P6SPY6</accession>
<reference evidence="1 2" key="1">
    <citation type="journal article" date="2018" name="Nat. Genet.">
        <title>The Rosa genome provides new insights in the design of modern roses.</title>
        <authorList>
            <person name="Bendahmane M."/>
        </authorList>
    </citation>
    <scope>NUCLEOTIDE SEQUENCE [LARGE SCALE GENOMIC DNA]</scope>
    <source>
        <strain evidence="2">cv. Old Blush</strain>
    </source>
</reference>
<dbReference type="Gramene" id="PRQ60759">
    <property type="protein sequence ID" value="PRQ60759"/>
    <property type="gene ID" value="RchiOBHm_Chr0c45g0503841"/>
</dbReference>
<keyword evidence="2" id="KW-1185">Reference proteome</keyword>
<evidence type="ECO:0000313" key="2">
    <source>
        <dbReference type="Proteomes" id="UP000238479"/>
    </source>
</evidence>
<proteinExistence type="predicted"/>
<name>A0A2P6SPY6_ROSCH</name>
<organism evidence="1 2">
    <name type="scientific">Rosa chinensis</name>
    <name type="common">China rose</name>
    <dbReference type="NCBI Taxonomy" id="74649"/>
    <lineage>
        <taxon>Eukaryota</taxon>
        <taxon>Viridiplantae</taxon>
        <taxon>Streptophyta</taxon>
        <taxon>Embryophyta</taxon>
        <taxon>Tracheophyta</taxon>
        <taxon>Spermatophyta</taxon>
        <taxon>Magnoliopsida</taxon>
        <taxon>eudicotyledons</taxon>
        <taxon>Gunneridae</taxon>
        <taxon>Pentapetalae</taxon>
        <taxon>rosids</taxon>
        <taxon>fabids</taxon>
        <taxon>Rosales</taxon>
        <taxon>Rosaceae</taxon>
        <taxon>Rosoideae</taxon>
        <taxon>Rosoideae incertae sedis</taxon>
        <taxon>Rosa</taxon>
    </lineage>
</organism>
<comment type="caution">
    <text evidence="1">The sequence shown here is derived from an EMBL/GenBank/DDBJ whole genome shotgun (WGS) entry which is preliminary data.</text>
</comment>